<dbReference type="PROSITE" id="PS00139">
    <property type="entry name" value="THIOL_PROTEASE_CYS"/>
    <property type="match status" value="1"/>
</dbReference>
<dbReference type="InterPro" id="IPR039417">
    <property type="entry name" value="Peptidase_C1A_papain-like"/>
</dbReference>
<evidence type="ECO:0000256" key="4">
    <source>
        <dbReference type="SAM" id="SignalP"/>
    </source>
</evidence>
<feature type="signal peptide" evidence="4">
    <location>
        <begin position="1"/>
        <end position="26"/>
    </location>
</feature>
<dbReference type="PANTHER" id="PTHR12411">
    <property type="entry name" value="CYSTEINE PROTEASE FAMILY C1-RELATED"/>
    <property type="match status" value="1"/>
</dbReference>
<dbReference type="Pfam" id="PF08246">
    <property type="entry name" value="Inhibitor_I29"/>
    <property type="match status" value="1"/>
</dbReference>
<dbReference type="PRINTS" id="PR00705">
    <property type="entry name" value="PAPAIN"/>
</dbReference>
<organism evidence="7 8">
    <name type="scientific">Urochloa decumbens</name>
    <dbReference type="NCBI Taxonomy" id="240449"/>
    <lineage>
        <taxon>Eukaryota</taxon>
        <taxon>Viridiplantae</taxon>
        <taxon>Streptophyta</taxon>
        <taxon>Embryophyta</taxon>
        <taxon>Tracheophyta</taxon>
        <taxon>Spermatophyta</taxon>
        <taxon>Magnoliopsida</taxon>
        <taxon>Liliopsida</taxon>
        <taxon>Poales</taxon>
        <taxon>Poaceae</taxon>
        <taxon>PACMAD clade</taxon>
        <taxon>Panicoideae</taxon>
        <taxon>Panicodae</taxon>
        <taxon>Paniceae</taxon>
        <taxon>Melinidinae</taxon>
        <taxon>Urochloa</taxon>
    </lineage>
</organism>
<evidence type="ECO:0000259" key="6">
    <source>
        <dbReference type="SMART" id="SM00848"/>
    </source>
</evidence>
<dbReference type="Pfam" id="PF00112">
    <property type="entry name" value="Peptidase_C1"/>
    <property type="match status" value="2"/>
</dbReference>
<evidence type="ECO:0000259" key="5">
    <source>
        <dbReference type="SMART" id="SM00645"/>
    </source>
</evidence>
<dbReference type="EMBL" id="OZ075118">
    <property type="protein sequence ID" value="CAL5085388.1"/>
    <property type="molecule type" value="Genomic_DNA"/>
</dbReference>
<evidence type="ECO:0000256" key="1">
    <source>
        <dbReference type="ARBA" id="ARBA00008455"/>
    </source>
</evidence>
<dbReference type="SMART" id="SM00645">
    <property type="entry name" value="Pept_C1"/>
    <property type="match status" value="1"/>
</dbReference>
<evidence type="ECO:0000313" key="8">
    <source>
        <dbReference type="Proteomes" id="UP001497457"/>
    </source>
</evidence>
<keyword evidence="2 4" id="KW-0732">Signal</keyword>
<comment type="similarity">
    <text evidence="1">Belongs to the peptidase C1 family.</text>
</comment>
<dbReference type="Proteomes" id="UP001497457">
    <property type="component" value="Chromosome 8b"/>
</dbReference>
<dbReference type="InterPro" id="IPR038765">
    <property type="entry name" value="Papain-like_cys_pep_sf"/>
</dbReference>
<dbReference type="CDD" id="cd02248">
    <property type="entry name" value="Peptidase_C1A"/>
    <property type="match status" value="1"/>
</dbReference>
<protein>
    <submittedName>
        <fullName evidence="7">Uncharacterized protein</fullName>
    </submittedName>
</protein>
<dbReference type="Gene3D" id="3.90.70.10">
    <property type="entry name" value="Cysteine proteinases"/>
    <property type="match status" value="2"/>
</dbReference>
<dbReference type="PROSITE" id="PS00639">
    <property type="entry name" value="THIOL_PROTEASE_HIS"/>
    <property type="match status" value="1"/>
</dbReference>
<name>A0ABC9G1U1_9POAL</name>
<evidence type="ECO:0000313" key="7">
    <source>
        <dbReference type="EMBL" id="CAL5085388.1"/>
    </source>
</evidence>
<feature type="chain" id="PRO_5044835067" evidence="4">
    <location>
        <begin position="27"/>
        <end position="267"/>
    </location>
</feature>
<dbReference type="AlphaFoldDB" id="A0ABC9G1U1"/>
<reference evidence="7 8" key="2">
    <citation type="submission" date="2024-10" db="EMBL/GenBank/DDBJ databases">
        <authorList>
            <person name="Ryan C."/>
        </authorList>
    </citation>
    <scope>NUCLEOTIDE SEQUENCE [LARGE SCALE GENOMIC DNA]</scope>
</reference>
<evidence type="ECO:0000256" key="2">
    <source>
        <dbReference type="ARBA" id="ARBA00022729"/>
    </source>
</evidence>
<proteinExistence type="inferred from homology"/>
<keyword evidence="3" id="KW-1015">Disulfide bond</keyword>
<gene>
    <name evidence="7" type="ORF">URODEC1_LOCUS111053</name>
</gene>
<dbReference type="SUPFAM" id="SSF54001">
    <property type="entry name" value="Cysteine proteinases"/>
    <property type="match status" value="1"/>
</dbReference>
<sequence>MATASTSSLALALTLATVLCAGTVMGDGVPMLDRFRAWQVTYNRTYSTPAEFQRRFQVYTGNVEFIESTNRLSLSYVPGENQFADLTNDEFRATYTMRPREVPNSSRRGFFDNAGEAPDSVDWRTQGAVTPVKDQQACGSCWAFAAVASIEGLHKIKTGELVSLSEQELVDCDRGGDDLGCAGGFPSSAMKWVAGNGGLASDSAYPTDHAVTAVGYGADDTDGRRYWIVKNSWGEAWGEKGYARMERRVAAKEGMCGIATLPHYPVM</sequence>
<feature type="domain" description="Peptidase C1A papain C-terminal" evidence="5">
    <location>
        <begin position="117"/>
        <end position="266"/>
    </location>
</feature>
<dbReference type="InterPro" id="IPR025660">
    <property type="entry name" value="Pept_his_AS"/>
</dbReference>
<feature type="domain" description="Cathepsin propeptide inhibitor" evidence="6">
    <location>
        <begin position="35"/>
        <end position="91"/>
    </location>
</feature>
<dbReference type="SMART" id="SM00848">
    <property type="entry name" value="Inhibitor_I29"/>
    <property type="match status" value="1"/>
</dbReference>
<dbReference type="InterPro" id="IPR013128">
    <property type="entry name" value="Peptidase_C1A"/>
</dbReference>
<dbReference type="InterPro" id="IPR013201">
    <property type="entry name" value="Prot_inhib_I29"/>
</dbReference>
<dbReference type="InterPro" id="IPR000169">
    <property type="entry name" value="Pept_cys_AS"/>
</dbReference>
<evidence type="ECO:0000256" key="3">
    <source>
        <dbReference type="ARBA" id="ARBA00023157"/>
    </source>
</evidence>
<accession>A0ABC9G1U1</accession>
<dbReference type="InterPro" id="IPR000668">
    <property type="entry name" value="Peptidase_C1A_C"/>
</dbReference>
<reference evidence="8" key="1">
    <citation type="submission" date="2024-06" db="EMBL/GenBank/DDBJ databases">
        <authorList>
            <person name="Ryan C."/>
        </authorList>
    </citation>
    <scope>NUCLEOTIDE SEQUENCE [LARGE SCALE GENOMIC DNA]</scope>
</reference>
<keyword evidence="8" id="KW-1185">Reference proteome</keyword>